<organism evidence="1 2">
    <name type="scientific">Cereibacter johrii</name>
    <dbReference type="NCBI Taxonomy" id="445629"/>
    <lineage>
        <taxon>Bacteria</taxon>
        <taxon>Pseudomonadati</taxon>
        <taxon>Pseudomonadota</taxon>
        <taxon>Alphaproteobacteria</taxon>
        <taxon>Rhodobacterales</taxon>
        <taxon>Paracoccaceae</taxon>
        <taxon>Cereibacter</taxon>
    </lineage>
</organism>
<dbReference type="RefSeq" id="WP_141703081.1">
    <property type="nucleotide sequence ID" value="NZ_MABH01000137.1"/>
</dbReference>
<dbReference type="InterPro" id="IPR009003">
    <property type="entry name" value="Peptidase_S1_PA"/>
</dbReference>
<accession>A0ABX5JCT5</accession>
<evidence type="ECO:0008006" key="3">
    <source>
        <dbReference type="Google" id="ProtNLM"/>
    </source>
</evidence>
<sequence>MPLTLEVMLQVLPLGLPPWEPRTESEGRKAEFLRARDGGDGPYTRGYFWQKHLTERLRKARSWMSDSLTALAYPDPLLQQAVGYIEFDASFHDDEAIRRASRGTGYFFGAVLFDHRGGGDGIGPQSRDIGQIDDASRGIPAARLAAADIPHAPHPAGATATCWAAKKGDGGFIRYIITAKHAVTGLGRGQRVAMAGGGFGTLVDFCDSSVDAALVEPHSGSTNAVNLPMDVDPAVGLGISFTGSGSPQRSGRITKTWIHPTDSDPYDPQRVLFDVTGIGGDSGALVRLDSTGEAVGIYTGIKTGRSSQMGMSQAMWQATDLLDVELYE</sequence>
<dbReference type="SUPFAM" id="SSF50494">
    <property type="entry name" value="Trypsin-like serine proteases"/>
    <property type="match status" value="1"/>
</dbReference>
<dbReference type="EMBL" id="PZZW01000002">
    <property type="protein sequence ID" value="PTM80466.1"/>
    <property type="molecule type" value="Genomic_DNA"/>
</dbReference>
<name>A0ABX5JCT5_9RHOB</name>
<gene>
    <name evidence="1" type="ORF">C8J29_102547</name>
</gene>
<keyword evidence="2" id="KW-1185">Reference proteome</keyword>
<evidence type="ECO:0000313" key="2">
    <source>
        <dbReference type="Proteomes" id="UP000240800"/>
    </source>
</evidence>
<reference evidence="1 2" key="1">
    <citation type="submission" date="2018-04" db="EMBL/GenBank/DDBJ databases">
        <title>Genomic Encyclopedia of Type Strains, Phase III (KMG-III): the genomes of soil and plant-associated and newly described type strains.</title>
        <authorList>
            <person name="Whitman W."/>
        </authorList>
    </citation>
    <scope>NUCLEOTIDE SEQUENCE [LARGE SCALE GENOMIC DNA]</scope>
    <source>
        <strain evidence="1 2">JA192</strain>
    </source>
</reference>
<dbReference type="Proteomes" id="UP000240800">
    <property type="component" value="Unassembled WGS sequence"/>
</dbReference>
<evidence type="ECO:0000313" key="1">
    <source>
        <dbReference type="EMBL" id="PTM80466.1"/>
    </source>
</evidence>
<comment type="caution">
    <text evidence="1">The sequence shown here is derived from an EMBL/GenBank/DDBJ whole genome shotgun (WGS) entry which is preliminary data.</text>
</comment>
<proteinExistence type="predicted"/>
<protein>
    <recommendedName>
        <fullName evidence="3">Trypsin-like peptidase</fullName>
    </recommendedName>
</protein>